<comment type="caution">
    <text evidence="1">The sequence shown here is derived from an EMBL/GenBank/DDBJ whole genome shotgun (WGS) entry which is preliminary data.</text>
</comment>
<organism evidence="1 2">
    <name type="scientific">Fulvivirga kasyanovii</name>
    <dbReference type="NCBI Taxonomy" id="396812"/>
    <lineage>
        <taxon>Bacteria</taxon>
        <taxon>Pseudomonadati</taxon>
        <taxon>Bacteroidota</taxon>
        <taxon>Cytophagia</taxon>
        <taxon>Cytophagales</taxon>
        <taxon>Fulvivirgaceae</taxon>
        <taxon>Fulvivirga</taxon>
    </lineage>
</organism>
<evidence type="ECO:0000313" key="1">
    <source>
        <dbReference type="EMBL" id="MTI27304.1"/>
    </source>
</evidence>
<gene>
    <name evidence="1" type="ORF">E1163_20275</name>
</gene>
<name>A0ABW9RVN4_9BACT</name>
<accession>A0ABW9RVN4</accession>
<reference evidence="1 2" key="1">
    <citation type="submission" date="2019-02" db="EMBL/GenBank/DDBJ databases">
        <authorList>
            <person name="Goldberg S.R."/>
            <person name="Haltli B.A."/>
            <person name="Correa H."/>
            <person name="Russell K.G."/>
        </authorList>
    </citation>
    <scope>NUCLEOTIDE SEQUENCE [LARGE SCALE GENOMIC DNA]</scope>
    <source>
        <strain evidence="1 2">JCM 16186</strain>
    </source>
</reference>
<dbReference type="RefSeq" id="WP_155174305.1">
    <property type="nucleotide sequence ID" value="NZ_BAAAFL010000003.1"/>
</dbReference>
<proteinExistence type="predicted"/>
<dbReference type="EMBL" id="SMLW01000621">
    <property type="protein sequence ID" value="MTI27304.1"/>
    <property type="molecule type" value="Genomic_DNA"/>
</dbReference>
<sequence length="85" mass="9566">MSTVKLKESLHKLIDRIDDEDLLNAYLKIIEKGLSSSIDPIAGYTTKGEPITKSILVKRVRSASARVKSETFTGQEDLEKESENW</sequence>
<evidence type="ECO:0000313" key="2">
    <source>
        <dbReference type="Proteomes" id="UP000798808"/>
    </source>
</evidence>
<dbReference type="Proteomes" id="UP000798808">
    <property type="component" value="Unassembled WGS sequence"/>
</dbReference>
<keyword evidence="2" id="KW-1185">Reference proteome</keyword>
<protein>
    <submittedName>
        <fullName evidence="1">Uncharacterized protein</fullName>
    </submittedName>
</protein>